<comment type="caution">
    <text evidence="6">The sequence shown here is derived from an EMBL/GenBank/DDBJ whole genome shotgun (WGS) entry which is preliminary data.</text>
</comment>
<keyword evidence="3" id="KW-0862">Zinc</keyword>
<dbReference type="InterPro" id="IPR052727">
    <property type="entry name" value="Rab4/Rab5_effector"/>
</dbReference>
<evidence type="ECO:0000259" key="5">
    <source>
        <dbReference type="PROSITE" id="PS50178"/>
    </source>
</evidence>
<accession>A0A1V9ZEV9</accession>
<dbReference type="EMBL" id="JNBR01000142">
    <property type="protein sequence ID" value="OQR96523.1"/>
    <property type="molecule type" value="Genomic_DNA"/>
</dbReference>
<dbReference type="InterPro" id="IPR011011">
    <property type="entry name" value="Znf_FYVE_PHD"/>
</dbReference>
<dbReference type="Gene3D" id="3.30.530.20">
    <property type="match status" value="1"/>
</dbReference>
<dbReference type="Pfam" id="PF01363">
    <property type="entry name" value="FYVE"/>
    <property type="match status" value="1"/>
</dbReference>
<dbReference type="PROSITE" id="PS50178">
    <property type="entry name" value="ZF_FYVE"/>
    <property type="match status" value="1"/>
</dbReference>
<protein>
    <recommendedName>
        <fullName evidence="5">FYVE-type domain-containing protein</fullName>
    </recommendedName>
</protein>
<dbReference type="GO" id="GO:0008270">
    <property type="term" value="F:zinc ion binding"/>
    <property type="evidence" value="ECO:0007669"/>
    <property type="project" value="UniProtKB-KW"/>
</dbReference>
<dbReference type="SUPFAM" id="SSF57903">
    <property type="entry name" value="FYVE/PHD zinc finger"/>
    <property type="match status" value="1"/>
</dbReference>
<dbReference type="InterPro" id="IPR013083">
    <property type="entry name" value="Znf_RING/FYVE/PHD"/>
</dbReference>
<evidence type="ECO:0000313" key="7">
    <source>
        <dbReference type="Proteomes" id="UP000243579"/>
    </source>
</evidence>
<keyword evidence="2 4" id="KW-0863">Zinc-finger</keyword>
<dbReference type="InterPro" id="IPR017455">
    <property type="entry name" value="Znf_FYVE-rel"/>
</dbReference>
<dbReference type="InterPro" id="IPR000306">
    <property type="entry name" value="Znf_FYVE"/>
</dbReference>
<dbReference type="OrthoDB" id="61476at2759"/>
<evidence type="ECO:0000313" key="6">
    <source>
        <dbReference type="EMBL" id="OQR96523.1"/>
    </source>
</evidence>
<feature type="domain" description="FYVE-type" evidence="5">
    <location>
        <begin position="268"/>
        <end position="322"/>
    </location>
</feature>
<keyword evidence="7" id="KW-1185">Reference proteome</keyword>
<evidence type="ECO:0000256" key="1">
    <source>
        <dbReference type="ARBA" id="ARBA00022723"/>
    </source>
</evidence>
<organism evidence="6 7">
    <name type="scientific">Achlya hypogyna</name>
    <name type="common">Oomycete</name>
    <name type="synonym">Protoachlya hypogyna</name>
    <dbReference type="NCBI Taxonomy" id="1202772"/>
    <lineage>
        <taxon>Eukaryota</taxon>
        <taxon>Sar</taxon>
        <taxon>Stramenopiles</taxon>
        <taxon>Oomycota</taxon>
        <taxon>Saprolegniomycetes</taxon>
        <taxon>Saprolegniales</taxon>
        <taxon>Achlyaceae</taxon>
        <taxon>Achlya</taxon>
    </lineage>
</organism>
<dbReference type="CDD" id="cd00065">
    <property type="entry name" value="FYVE_like_SF"/>
    <property type="match status" value="1"/>
</dbReference>
<dbReference type="Proteomes" id="UP000243579">
    <property type="component" value="Unassembled WGS sequence"/>
</dbReference>
<proteinExistence type="predicted"/>
<dbReference type="PANTHER" id="PTHR13510">
    <property type="entry name" value="FYVE-FINGER-CONTAINING RAB5 EFFECTOR PROTEIN RABENOSYN-5-RELATED"/>
    <property type="match status" value="1"/>
</dbReference>
<dbReference type="PANTHER" id="PTHR13510:SF44">
    <property type="entry name" value="RABENOSYN-5"/>
    <property type="match status" value="1"/>
</dbReference>
<dbReference type="InterPro" id="IPR023393">
    <property type="entry name" value="START-like_dom_sf"/>
</dbReference>
<dbReference type="AlphaFoldDB" id="A0A1V9ZEV9"/>
<name>A0A1V9ZEV9_ACHHY</name>
<dbReference type="Gene3D" id="3.30.40.10">
    <property type="entry name" value="Zinc/RING finger domain, C3HC4 (zinc finger)"/>
    <property type="match status" value="1"/>
</dbReference>
<gene>
    <name evidence="6" type="ORF">ACHHYP_15432</name>
</gene>
<reference evidence="6 7" key="1">
    <citation type="journal article" date="2014" name="Genome Biol. Evol.">
        <title>The secreted proteins of Achlya hypogyna and Thraustotheca clavata identify the ancestral oomycete secretome and reveal gene acquisitions by horizontal gene transfer.</title>
        <authorList>
            <person name="Misner I."/>
            <person name="Blouin N."/>
            <person name="Leonard G."/>
            <person name="Richards T.A."/>
            <person name="Lane C.E."/>
        </authorList>
    </citation>
    <scope>NUCLEOTIDE SEQUENCE [LARGE SCALE GENOMIC DNA]</scope>
    <source>
        <strain evidence="6 7">ATCC 48635</strain>
    </source>
</reference>
<evidence type="ECO:0000256" key="2">
    <source>
        <dbReference type="ARBA" id="ARBA00022771"/>
    </source>
</evidence>
<evidence type="ECO:0000256" key="4">
    <source>
        <dbReference type="PROSITE-ProRule" id="PRU00091"/>
    </source>
</evidence>
<evidence type="ECO:0000256" key="3">
    <source>
        <dbReference type="ARBA" id="ARBA00022833"/>
    </source>
</evidence>
<keyword evidence="1" id="KW-0479">Metal-binding</keyword>
<sequence length="406" mass="46284">MSEPFHCPPLSRYEKEQLIEQAHVACKLTVRNATQFATEHELDCILHNDKTDQRATIYKGFDTDDGLPEAGMCAHTRVTASLEQVADLFYLDNTAKYDAYSRITGQLVKKKVSLYTLVERHDTLHYIGVEWMVAKTPIGLKDRDFCFIEVHDEFVFVDRASQETRRGWVRCLHSIALDCCPPLDKSHAIVRSQFVRSGHVFMETNRPGVLEYYNLLCGVTRRPGFTPMVAQEFVLRRHVSQILNLDEHFITLRLKQLLETPSSSFPARDHAEYCAACYHKFTWLSVKRQCRGCGDVLCTRCCFKWEVPLTETVIAMTICRHCAHGDRARPSSLPPSPQSSRFRLDDVHRVEGHYTSVIVEELEALPSPLGLHHFTFKGEEDDLALALGAVSPLDAPPELSMRLVHL</sequence>